<evidence type="ECO:0000313" key="1">
    <source>
        <dbReference type="EMBL" id="CAG8518279.1"/>
    </source>
</evidence>
<reference evidence="1" key="1">
    <citation type="submission" date="2021-06" db="EMBL/GenBank/DDBJ databases">
        <authorList>
            <person name="Kallberg Y."/>
            <person name="Tangrot J."/>
            <person name="Rosling A."/>
        </authorList>
    </citation>
    <scope>NUCLEOTIDE SEQUENCE</scope>
    <source>
        <strain evidence="1">CL551</strain>
    </source>
</reference>
<gene>
    <name evidence="1" type="ORF">AMORRO_LOCUS4073</name>
</gene>
<evidence type="ECO:0000313" key="2">
    <source>
        <dbReference type="Proteomes" id="UP000789342"/>
    </source>
</evidence>
<dbReference type="OrthoDB" id="2417303at2759"/>
<dbReference type="Proteomes" id="UP000789342">
    <property type="component" value="Unassembled WGS sequence"/>
</dbReference>
<dbReference type="EMBL" id="CAJVPV010002125">
    <property type="protein sequence ID" value="CAG8518279.1"/>
    <property type="molecule type" value="Genomic_DNA"/>
</dbReference>
<accession>A0A9N9A6B6</accession>
<dbReference type="AlphaFoldDB" id="A0A9N9A6B6"/>
<comment type="caution">
    <text evidence="1">The sequence shown here is derived from an EMBL/GenBank/DDBJ whole genome shotgun (WGS) entry which is preliminary data.</text>
</comment>
<proteinExistence type="predicted"/>
<sequence>MDTSNSRVLALNTLEEPGILTGGCAYIFYRTCVEKDLPNLASEEAICPIFSCHKNIEAILMLELTKSTQQSEDTIEGLDDNELISDVPDIADKYLEVEQVQITNQTSVDKGKITAGNQTGDQKEIIMSIGSVRDSTTEKTTFSLNRNSISETSTRPNVDEGSELYKISRNIMLISIPSNNEPLSHLNLFNWNKSPVDNVLSKYSKNRNDYVWLSNRVGCQTHGDSCPCALTRTKSIETVLAILDNDETKVTKFVNYHFPNLNYELKNKLISLVFAKFVNGEKQYTHLDYSAGGFIEATLIQIIGHETQDGRIEAAVGLITYKIQICHDHHFLEEYYQANEKRIIDALKYLFYEDVSPKIGVIRNRQIEL</sequence>
<protein>
    <submittedName>
        <fullName evidence="1">1681_t:CDS:1</fullName>
    </submittedName>
</protein>
<keyword evidence="2" id="KW-1185">Reference proteome</keyword>
<organism evidence="1 2">
    <name type="scientific">Acaulospora morrowiae</name>
    <dbReference type="NCBI Taxonomy" id="94023"/>
    <lineage>
        <taxon>Eukaryota</taxon>
        <taxon>Fungi</taxon>
        <taxon>Fungi incertae sedis</taxon>
        <taxon>Mucoromycota</taxon>
        <taxon>Glomeromycotina</taxon>
        <taxon>Glomeromycetes</taxon>
        <taxon>Diversisporales</taxon>
        <taxon>Acaulosporaceae</taxon>
        <taxon>Acaulospora</taxon>
    </lineage>
</organism>
<name>A0A9N9A6B6_9GLOM</name>